<organism evidence="2 3">
    <name type="scientific">Rhodovibrio sodomensis</name>
    <dbReference type="NCBI Taxonomy" id="1088"/>
    <lineage>
        <taxon>Bacteria</taxon>
        <taxon>Pseudomonadati</taxon>
        <taxon>Pseudomonadota</taxon>
        <taxon>Alphaproteobacteria</taxon>
        <taxon>Rhodospirillales</taxon>
        <taxon>Rhodovibrionaceae</taxon>
        <taxon>Rhodovibrio</taxon>
    </lineage>
</organism>
<accession>A0ABS1DIR7</accession>
<evidence type="ECO:0000259" key="1">
    <source>
        <dbReference type="Pfam" id="PF07484"/>
    </source>
</evidence>
<evidence type="ECO:0000313" key="3">
    <source>
        <dbReference type="Proteomes" id="UP001296873"/>
    </source>
</evidence>
<keyword evidence="3" id="KW-1185">Reference proteome</keyword>
<dbReference type="InterPro" id="IPR037053">
    <property type="entry name" value="Phage_tail_collar_dom_sf"/>
</dbReference>
<protein>
    <submittedName>
        <fullName evidence="2">Phage tail protein</fullName>
    </submittedName>
</protein>
<dbReference type="EMBL" id="NRRL01000091">
    <property type="protein sequence ID" value="MBK1670380.1"/>
    <property type="molecule type" value="Genomic_DNA"/>
</dbReference>
<evidence type="ECO:0000313" key="2">
    <source>
        <dbReference type="EMBL" id="MBK1670380.1"/>
    </source>
</evidence>
<dbReference type="SUPFAM" id="SSF88874">
    <property type="entry name" value="Receptor-binding domain of short tail fibre protein gp12"/>
    <property type="match status" value="1"/>
</dbReference>
<dbReference type="RefSeq" id="WP_200342743.1">
    <property type="nucleotide sequence ID" value="NZ_NRRL01000091.1"/>
</dbReference>
<comment type="caution">
    <text evidence="2">The sequence shown here is derived from an EMBL/GenBank/DDBJ whole genome shotgun (WGS) entry which is preliminary data.</text>
</comment>
<name>A0ABS1DIR7_9PROT</name>
<gene>
    <name evidence="2" type="ORF">CKO28_20355</name>
</gene>
<dbReference type="Proteomes" id="UP001296873">
    <property type="component" value="Unassembled WGS sequence"/>
</dbReference>
<dbReference type="Pfam" id="PF07484">
    <property type="entry name" value="Collar"/>
    <property type="match status" value="1"/>
</dbReference>
<reference evidence="2 3" key="1">
    <citation type="journal article" date="2020" name="Microorganisms">
        <title>Osmotic Adaptation and Compatible Solute Biosynthesis of Phototrophic Bacteria as Revealed from Genome Analyses.</title>
        <authorList>
            <person name="Imhoff J.F."/>
            <person name="Rahn T."/>
            <person name="Kunzel S."/>
            <person name="Keller A."/>
            <person name="Neulinger S.C."/>
        </authorList>
    </citation>
    <scope>NUCLEOTIDE SEQUENCE [LARGE SCALE GENOMIC DNA]</scope>
    <source>
        <strain evidence="2 3">DSM 9895</strain>
    </source>
</reference>
<dbReference type="InterPro" id="IPR011083">
    <property type="entry name" value="Phage_tail_collar_dom"/>
</dbReference>
<proteinExistence type="predicted"/>
<sequence>MSDPYVGEIRILPYTFAPRGWSACQGQLLPISQNTALFSILGTMYGGDGRSTFALPDMRGRAPIHHGRGPGLTPRTQGQRLGVADVTLTESQMPTHNHSVRVAPTQADQDAPSGHYLADAGKSGRGGRFDAVAMYSTSTSGGQMASQALGTAGGSQAHQNMQPYLGIQFCISLFGVYPSHN</sequence>
<feature type="domain" description="Phage tail collar" evidence="1">
    <location>
        <begin position="7"/>
        <end position="63"/>
    </location>
</feature>
<dbReference type="Gene3D" id="3.90.1340.10">
    <property type="entry name" value="Phage tail collar domain"/>
    <property type="match status" value="1"/>
</dbReference>